<dbReference type="PANTHER" id="PTHR28037:SF1">
    <property type="entry name" value="ALCOHOL O-ACETYLTRANSFERASE 1-RELATED"/>
    <property type="match status" value="1"/>
</dbReference>
<proteinExistence type="predicted"/>
<reference evidence="1 2" key="1">
    <citation type="submission" date="2017-04" db="EMBL/GenBank/DDBJ databases">
        <authorList>
            <person name="Afonso C.L."/>
            <person name="Miller P.J."/>
            <person name="Scott M.A."/>
            <person name="Spackman E."/>
            <person name="Goraichik I."/>
            <person name="Dimitrov K.M."/>
            <person name="Suarez D.L."/>
            <person name="Swayne D.E."/>
        </authorList>
    </citation>
    <scope>NUCLEOTIDE SEQUENCE [LARGE SCALE GENOMIC DNA]</scope>
    <source>
        <strain evidence="1 2">DSM 12555</strain>
    </source>
</reference>
<gene>
    <name evidence="1" type="ORF">SAMN02745134_01535</name>
</gene>
<dbReference type="OrthoDB" id="7321121at2"/>
<dbReference type="EMBL" id="FWXH01000003">
    <property type="protein sequence ID" value="SMC22082.1"/>
    <property type="molecule type" value="Genomic_DNA"/>
</dbReference>
<dbReference type="SUPFAM" id="SSF52777">
    <property type="entry name" value="CoA-dependent acyltransferases"/>
    <property type="match status" value="2"/>
</dbReference>
<evidence type="ECO:0000313" key="1">
    <source>
        <dbReference type="EMBL" id="SMC22082.1"/>
    </source>
</evidence>
<dbReference type="STRING" id="1121291.SAMN02745134_01535"/>
<dbReference type="InterPro" id="IPR052058">
    <property type="entry name" value="Alcohol_O-acetyltransferase"/>
</dbReference>
<sequence>MRFDAEIFDQVESLFKVTKFNDHQLHCVINFEGKINKDIMKKSIVLMLEVVPILGSSYVTYKGRPYWEKVDASRYKDVIIFTDNEVEFNSFITSKTNKFTAPQMKACVLTSRKDSLSIIMNHMICDAAGFKEYLYMLSDLYSKLIRNSNYSPDYIINGDRSLKRINKQFTLKDKVKALVLQNKESNKNSSYKFPMSEEKETNPFILTHKIPKDRYLLIKEYYKKHNVTLNDVVLAAYYRVLYNMLDLDSKSELNIPIMVDMRRNLKDKKFDALYNLSSTAITHIDHNINDNFYDTVVKVNKDMNLKKSKAIGLNGVVKLLVTFGIFNYKLSSYLVEKNLKNPLICMTNIGILDSQRLIFEGTEIDQAFMSGSIKYKPHFQLALSSFKDSITFSVNLYGSSKDKENIENFFTLLDKELPQ</sequence>
<dbReference type="Gene3D" id="3.30.559.30">
    <property type="entry name" value="Nonribosomal peptide synthetase, condensation domain"/>
    <property type="match status" value="1"/>
</dbReference>
<dbReference type="Gene3D" id="3.30.559.10">
    <property type="entry name" value="Chloramphenicol acetyltransferase-like domain"/>
    <property type="match status" value="1"/>
</dbReference>
<keyword evidence="2" id="KW-1185">Reference proteome</keyword>
<dbReference type="RefSeq" id="WP_084115010.1">
    <property type="nucleotide sequence ID" value="NZ_FWXH01000003.1"/>
</dbReference>
<dbReference type="Proteomes" id="UP000192468">
    <property type="component" value="Unassembled WGS sequence"/>
</dbReference>
<accession>A0A1W1XE09</accession>
<dbReference type="InterPro" id="IPR023213">
    <property type="entry name" value="CAT-like_dom_sf"/>
</dbReference>
<organism evidence="1 2">
    <name type="scientific">Clostridium acidisoli DSM 12555</name>
    <dbReference type="NCBI Taxonomy" id="1121291"/>
    <lineage>
        <taxon>Bacteria</taxon>
        <taxon>Bacillati</taxon>
        <taxon>Bacillota</taxon>
        <taxon>Clostridia</taxon>
        <taxon>Eubacteriales</taxon>
        <taxon>Clostridiaceae</taxon>
        <taxon>Clostridium</taxon>
    </lineage>
</organism>
<evidence type="ECO:0000313" key="2">
    <source>
        <dbReference type="Proteomes" id="UP000192468"/>
    </source>
</evidence>
<protein>
    <submittedName>
        <fullName evidence="1">Uncharacterized protein, contains a NRPS condensation (Elongation) domain</fullName>
    </submittedName>
</protein>
<dbReference type="PANTHER" id="PTHR28037">
    <property type="entry name" value="ALCOHOL O-ACETYLTRANSFERASE 1-RELATED"/>
    <property type="match status" value="1"/>
</dbReference>
<name>A0A1W1XE09_9CLOT</name>
<dbReference type="AlphaFoldDB" id="A0A1W1XE09"/>